<reference evidence="8 9" key="1">
    <citation type="submission" date="2012-08" db="EMBL/GenBank/DDBJ databases">
        <title>Oryza genome evolution.</title>
        <authorList>
            <person name="Wing R.A."/>
        </authorList>
    </citation>
    <scope>NUCLEOTIDE SEQUENCE</scope>
</reference>
<keyword evidence="3 5" id="KW-0195">Cyclin</keyword>
<dbReference type="Pfam" id="PF00134">
    <property type="entry name" value="Cyclin_N"/>
    <property type="match status" value="1"/>
</dbReference>
<evidence type="ECO:0000256" key="1">
    <source>
        <dbReference type="ARBA" id="ARBA00009065"/>
    </source>
</evidence>
<dbReference type="eggNOG" id="KOG0656">
    <property type="taxonomic scope" value="Eukaryota"/>
</dbReference>
<dbReference type="HOGENOM" id="CLU_048040_1_1_1"/>
<evidence type="ECO:0000256" key="2">
    <source>
        <dbReference type="ARBA" id="ARBA00022618"/>
    </source>
</evidence>
<evidence type="ECO:0000256" key="5">
    <source>
        <dbReference type="RuleBase" id="RU000383"/>
    </source>
</evidence>
<keyword evidence="9" id="KW-1185">Reference proteome</keyword>
<dbReference type="CDD" id="cd20544">
    <property type="entry name" value="CYCLIN_AtCycD-like_rpt2"/>
    <property type="match status" value="1"/>
</dbReference>
<proteinExistence type="inferred from homology"/>
<dbReference type="FunFam" id="1.10.472.10:FF:000060">
    <property type="entry name" value="D6-type cyclin"/>
    <property type="match status" value="1"/>
</dbReference>
<sequence length="350" mass="38138">MIPSYDCAASVLLCAEDNTAILGLDGDEGGEEECSWAAATPPRDAAAAAMDGLMDLPMLSDECIASLVEREVEHMPMEGYPQRLLQPPPGCLDLAAARRDALDWIWKVIEHYNFAPLTAVLSVNFLDRYLSEIELTEDKAWVLQLLAVVCLSLAAKMEETFVPLLLDFQVVEAKCFEASVIKRMELKVLSALNWRTQAVTACSFIDYFLDKFNDHGAPSLLALSRSTDLILSTAKGIEFLAFRPSEIAASVALVALGECRSSVLERSITSCKYISKERVLRCYQMIQDKITLGNIVLRSAGSSIFSVPQSPIGVLDAAACLSQQSDDTTVGSSATCYRSSSASKRRKLGS</sequence>
<evidence type="ECO:0000256" key="3">
    <source>
        <dbReference type="ARBA" id="ARBA00023127"/>
    </source>
</evidence>
<dbReference type="InterPro" id="IPR036915">
    <property type="entry name" value="Cyclin-like_sf"/>
</dbReference>
<organism evidence="8 9">
    <name type="scientific">Leersia perrieri</name>
    <dbReference type="NCBI Taxonomy" id="77586"/>
    <lineage>
        <taxon>Eukaryota</taxon>
        <taxon>Viridiplantae</taxon>
        <taxon>Streptophyta</taxon>
        <taxon>Embryophyta</taxon>
        <taxon>Tracheophyta</taxon>
        <taxon>Spermatophyta</taxon>
        <taxon>Magnoliopsida</taxon>
        <taxon>Liliopsida</taxon>
        <taxon>Poales</taxon>
        <taxon>Poaceae</taxon>
        <taxon>BOP clade</taxon>
        <taxon>Oryzoideae</taxon>
        <taxon>Oryzeae</taxon>
        <taxon>Oryzinae</taxon>
        <taxon>Leersia</taxon>
    </lineage>
</organism>
<name>A0A0D9VLB0_9ORYZ</name>
<dbReference type="SUPFAM" id="SSF47954">
    <property type="entry name" value="Cyclin-like"/>
    <property type="match status" value="1"/>
</dbReference>
<dbReference type="InterPro" id="IPR006671">
    <property type="entry name" value="Cyclin_N"/>
</dbReference>
<dbReference type="GO" id="GO:0051301">
    <property type="term" value="P:cell division"/>
    <property type="evidence" value="ECO:0007669"/>
    <property type="project" value="UniProtKB-KW"/>
</dbReference>
<dbReference type="SMART" id="SM01332">
    <property type="entry name" value="Cyclin_C"/>
    <property type="match status" value="1"/>
</dbReference>
<protein>
    <submittedName>
        <fullName evidence="8">Uncharacterized protein</fullName>
    </submittedName>
</protein>
<comment type="similarity">
    <text evidence="1">Belongs to the cyclin family. Cyclin D subfamily.</text>
</comment>
<dbReference type="Gramene" id="LPERR02G27260.1">
    <property type="protein sequence ID" value="LPERR02G27260.1"/>
    <property type="gene ID" value="LPERR02G27260"/>
</dbReference>
<keyword evidence="2" id="KW-0132">Cell division</keyword>
<dbReference type="AlphaFoldDB" id="A0A0D9VLB0"/>
<reference evidence="8" key="3">
    <citation type="submission" date="2015-04" db="UniProtKB">
        <authorList>
            <consortium name="EnsemblPlants"/>
        </authorList>
    </citation>
    <scope>IDENTIFICATION</scope>
</reference>
<dbReference type="InterPro" id="IPR004367">
    <property type="entry name" value="Cyclin_C-dom"/>
</dbReference>
<dbReference type="InterPro" id="IPR039361">
    <property type="entry name" value="Cyclin"/>
</dbReference>
<dbReference type="PANTHER" id="PTHR10177">
    <property type="entry name" value="CYCLINS"/>
    <property type="match status" value="1"/>
</dbReference>
<dbReference type="InterPro" id="IPR013763">
    <property type="entry name" value="Cyclin-like_dom"/>
</dbReference>
<keyword evidence="4" id="KW-0131">Cell cycle</keyword>
<feature type="domain" description="Cyclin-like" evidence="6">
    <location>
        <begin position="103"/>
        <end position="190"/>
    </location>
</feature>
<dbReference type="PROSITE" id="PS00292">
    <property type="entry name" value="CYCLINS"/>
    <property type="match status" value="1"/>
</dbReference>
<dbReference type="Pfam" id="PF02984">
    <property type="entry name" value="Cyclin_C"/>
    <property type="match status" value="1"/>
</dbReference>
<evidence type="ECO:0000259" key="6">
    <source>
        <dbReference type="SMART" id="SM00385"/>
    </source>
</evidence>
<evidence type="ECO:0000256" key="4">
    <source>
        <dbReference type="ARBA" id="ARBA00023306"/>
    </source>
</evidence>
<dbReference type="CDD" id="cd20543">
    <property type="entry name" value="CYCLIN_AtCycD-like_rpt1"/>
    <property type="match status" value="1"/>
</dbReference>
<evidence type="ECO:0000313" key="9">
    <source>
        <dbReference type="Proteomes" id="UP000032180"/>
    </source>
</evidence>
<dbReference type="Gene3D" id="1.10.472.10">
    <property type="entry name" value="Cyclin-like"/>
    <property type="match status" value="2"/>
</dbReference>
<dbReference type="InterPro" id="IPR048258">
    <property type="entry name" value="Cyclins_cyclin-box"/>
</dbReference>
<accession>A0A0D9VLB0</accession>
<dbReference type="STRING" id="77586.A0A0D9VLB0"/>
<dbReference type="FunFam" id="1.10.472.10:FF:000040">
    <property type="entry name" value="D6-type cyclin"/>
    <property type="match status" value="1"/>
</dbReference>
<dbReference type="SMART" id="SM00385">
    <property type="entry name" value="CYCLIN"/>
    <property type="match status" value="1"/>
</dbReference>
<dbReference type="Proteomes" id="UP000032180">
    <property type="component" value="Chromosome 2"/>
</dbReference>
<feature type="domain" description="Cyclin C-terminal" evidence="7">
    <location>
        <begin position="199"/>
        <end position="324"/>
    </location>
</feature>
<reference evidence="9" key="2">
    <citation type="submission" date="2013-12" db="EMBL/GenBank/DDBJ databases">
        <authorList>
            <person name="Yu Y."/>
            <person name="Lee S."/>
            <person name="de Baynast K."/>
            <person name="Wissotski M."/>
            <person name="Liu L."/>
            <person name="Talag J."/>
            <person name="Goicoechea J."/>
            <person name="Angelova A."/>
            <person name="Jetty R."/>
            <person name="Kudrna D."/>
            <person name="Golser W."/>
            <person name="Rivera L."/>
            <person name="Zhang J."/>
            <person name="Wing R."/>
        </authorList>
    </citation>
    <scope>NUCLEOTIDE SEQUENCE</scope>
</reference>
<evidence type="ECO:0000313" key="8">
    <source>
        <dbReference type="EnsemblPlants" id="LPERR02G27260.1"/>
    </source>
</evidence>
<dbReference type="EnsemblPlants" id="LPERR02G27260.1">
    <property type="protein sequence ID" value="LPERR02G27260.1"/>
    <property type="gene ID" value="LPERR02G27260"/>
</dbReference>
<evidence type="ECO:0000259" key="7">
    <source>
        <dbReference type="SMART" id="SM01332"/>
    </source>
</evidence>